<gene>
    <name evidence="1" type="ORF">SI8410_15019648</name>
</gene>
<organism evidence="1 2">
    <name type="scientific">Spirodela intermedia</name>
    <name type="common">Intermediate duckweed</name>
    <dbReference type="NCBI Taxonomy" id="51605"/>
    <lineage>
        <taxon>Eukaryota</taxon>
        <taxon>Viridiplantae</taxon>
        <taxon>Streptophyta</taxon>
        <taxon>Embryophyta</taxon>
        <taxon>Tracheophyta</taxon>
        <taxon>Spermatophyta</taxon>
        <taxon>Magnoliopsida</taxon>
        <taxon>Liliopsida</taxon>
        <taxon>Araceae</taxon>
        <taxon>Lemnoideae</taxon>
        <taxon>Spirodela</taxon>
    </lineage>
</organism>
<name>A0A7I8LGK7_SPIIN</name>
<evidence type="ECO:0000313" key="2">
    <source>
        <dbReference type="Proteomes" id="UP000663760"/>
    </source>
</evidence>
<keyword evidence="2" id="KW-1185">Reference proteome</keyword>
<proteinExistence type="predicted"/>
<dbReference type="Proteomes" id="UP000663760">
    <property type="component" value="Chromosome 15"/>
</dbReference>
<protein>
    <submittedName>
        <fullName evidence="1">Uncharacterized protein</fullName>
    </submittedName>
</protein>
<evidence type="ECO:0000313" key="1">
    <source>
        <dbReference type="EMBL" id="CAA7408970.1"/>
    </source>
</evidence>
<dbReference type="EMBL" id="LR746278">
    <property type="protein sequence ID" value="CAA7408970.1"/>
    <property type="molecule type" value="Genomic_DNA"/>
</dbReference>
<accession>A0A7I8LGK7</accession>
<reference evidence="1" key="1">
    <citation type="submission" date="2020-02" db="EMBL/GenBank/DDBJ databases">
        <authorList>
            <person name="Scholz U."/>
            <person name="Mascher M."/>
            <person name="Fiebig A."/>
        </authorList>
    </citation>
    <scope>NUCLEOTIDE SEQUENCE</scope>
</reference>
<dbReference type="AlphaFoldDB" id="A0A7I8LGK7"/>
<sequence>MVCRISYFRSDLSMPNDIFIVFKY</sequence>